<dbReference type="SUPFAM" id="SSF46689">
    <property type="entry name" value="Homeodomain-like"/>
    <property type="match status" value="1"/>
</dbReference>
<keyword evidence="2" id="KW-1185">Reference proteome</keyword>
<evidence type="ECO:0000313" key="1">
    <source>
        <dbReference type="EMBL" id="KUP94309.1"/>
    </source>
</evidence>
<dbReference type="Gene3D" id="1.10.10.10">
    <property type="entry name" value="Winged helix-like DNA-binding domain superfamily/Winged helix DNA-binding domain"/>
    <property type="match status" value="1"/>
</dbReference>
<dbReference type="InterPro" id="IPR009057">
    <property type="entry name" value="Homeodomain-like_sf"/>
</dbReference>
<dbReference type="Proteomes" id="UP000068382">
    <property type="component" value="Unassembled WGS sequence"/>
</dbReference>
<dbReference type="EMBL" id="LPUY01000020">
    <property type="protein sequence ID" value="KUP94309.1"/>
    <property type="molecule type" value="Genomic_DNA"/>
</dbReference>
<reference evidence="1 2" key="1">
    <citation type="submission" date="2015-12" db="EMBL/GenBank/DDBJ databases">
        <title>Genome sequence of the marine Rhodobacteraceae strain O3.65, Candidatus Tritonibacter horizontis.</title>
        <authorList>
            <person name="Poehlein A."/>
            <person name="Giebel H.A."/>
            <person name="Voget S."/>
            <person name="Brinkhoff T."/>
        </authorList>
    </citation>
    <scope>NUCLEOTIDE SEQUENCE [LARGE SCALE GENOMIC DNA]</scope>
    <source>
        <strain evidence="1 2">O3.65</strain>
    </source>
</reference>
<accession>A0A132C154</accession>
<gene>
    <name evidence="1" type="ORF">TRIHO_07870</name>
</gene>
<dbReference type="InterPro" id="IPR036388">
    <property type="entry name" value="WH-like_DNA-bd_sf"/>
</dbReference>
<organism evidence="1 2">
    <name type="scientific">Tritonibacter horizontis</name>
    <dbReference type="NCBI Taxonomy" id="1768241"/>
    <lineage>
        <taxon>Bacteria</taxon>
        <taxon>Pseudomonadati</taxon>
        <taxon>Pseudomonadota</taxon>
        <taxon>Alphaproteobacteria</taxon>
        <taxon>Rhodobacterales</taxon>
        <taxon>Paracoccaceae</taxon>
        <taxon>Tritonibacter</taxon>
    </lineage>
</organism>
<evidence type="ECO:0008006" key="3">
    <source>
        <dbReference type="Google" id="ProtNLM"/>
    </source>
</evidence>
<dbReference type="OrthoDB" id="200074at2"/>
<dbReference type="RefSeq" id="WP_082705012.1">
    <property type="nucleotide sequence ID" value="NZ_LPUY01000020.1"/>
</dbReference>
<evidence type="ECO:0000313" key="2">
    <source>
        <dbReference type="Proteomes" id="UP000068382"/>
    </source>
</evidence>
<protein>
    <recommendedName>
        <fullName evidence="3">DUF433 domain-containing protein</fullName>
    </recommendedName>
</protein>
<comment type="caution">
    <text evidence="1">The sequence shown here is derived from an EMBL/GenBank/DDBJ whole genome shotgun (WGS) entry which is preliminary data.</text>
</comment>
<proteinExistence type="predicted"/>
<dbReference type="AlphaFoldDB" id="A0A132C154"/>
<dbReference type="InterPro" id="IPR007367">
    <property type="entry name" value="DUF433"/>
</dbReference>
<dbReference type="Pfam" id="PF04255">
    <property type="entry name" value="DUF433"/>
    <property type="match status" value="1"/>
</dbReference>
<sequence>MKSDFRTFSDLPKSILRPFNLDEVAAVVDVDRKVVVRMIKKGGFPKSIFSSSKTAVSGSQPMLKPIACPIVHFDLAAGHLLSPRLRRKLLREIGDVARGSSKQGVFKKGILRVDLTGSVTKTVSRMASLASAEAAVLFDPEIRGGLPVMRGTRIGVYELADLCRFETVHYILENFPSLTAEHLEQASLYARAHPLSSVPG</sequence>
<name>A0A132C154_9RHOB</name>